<dbReference type="GO" id="GO:1901137">
    <property type="term" value="P:carbohydrate derivative biosynthetic process"/>
    <property type="evidence" value="ECO:0007669"/>
    <property type="project" value="UniProtKB-ARBA"/>
</dbReference>
<dbReference type="PANTHER" id="PTHR45947:SF3">
    <property type="entry name" value="SULFOQUINOVOSYL TRANSFERASE SQD2"/>
    <property type="match status" value="1"/>
</dbReference>
<keyword evidence="1" id="KW-0328">Glycosyltransferase</keyword>
<dbReference type="RefSeq" id="WP_118927169.1">
    <property type="nucleotide sequence ID" value="NZ_QXGH01000026.1"/>
</dbReference>
<evidence type="ECO:0000256" key="1">
    <source>
        <dbReference type="ARBA" id="ARBA00022676"/>
    </source>
</evidence>
<feature type="domain" description="Glycosyltransferase subfamily 4-like N-terminal" evidence="4">
    <location>
        <begin position="33"/>
        <end position="193"/>
    </location>
</feature>
<proteinExistence type="predicted"/>
<dbReference type="InterPro" id="IPR001296">
    <property type="entry name" value="Glyco_trans_1"/>
</dbReference>
<dbReference type="Proteomes" id="UP000283644">
    <property type="component" value="Unassembled WGS sequence"/>
</dbReference>
<dbReference type="CDD" id="cd03801">
    <property type="entry name" value="GT4_PimA-like"/>
    <property type="match status" value="1"/>
</dbReference>
<dbReference type="GO" id="GO:0016758">
    <property type="term" value="F:hexosyltransferase activity"/>
    <property type="evidence" value="ECO:0007669"/>
    <property type="project" value="TreeGrafter"/>
</dbReference>
<reference evidence="5 6" key="1">
    <citation type="submission" date="2018-09" db="EMBL/GenBank/DDBJ databases">
        <title>Genome sequencing of Nocardioides immobilis CCTCC AB 2017083 for comparison to Nocardioides silvaticus.</title>
        <authorList>
            <person name="Li C."/>
            <person name="Wang G."/>
        </authorList>
    </citation>
    <scope>NUCLEOTIDE SEQUENCE [LARGE SCALE GENOMIC DNA]</scope>
    <source>
        <strain evidence="5 6">CCTCC AB 2017083</strain>
    </source>
</reference>
<dbReference type="PANTHER" id="PTHR45947">
    <property type="entry name" value="SULFOQUINOVOSYL TRANSFERASE SQD2"/>
    <property type="match status" value="1"/>
</dbReference>
<gene>
    <name evidence="5" type="ORF">D0Z08_20720</name>
</gene>
<evidence type="ECO:0000313" key="6">
    <source>
        <dbReference type="Proteomes" id="UP000283644"/>
    </source>
</evidence>
<organism evidence="5 6">
    <name type="scientific">Nocardioides immobilis</name>
    <dbReference type="NCBI Taxonomy" id="2049295"/>
    <lineage>
        <taxon>Bacteria</taxon>
        <taxon>Bacillati</taxon>
        <taxon>Actinomycetota</taxon>
        <taxon>Actinomycetes</taxon>
        <taxon>Propionibacteriales</taxon>
        <taxon>Nocardioidaceae</taxon>
        <taxon>Nocardioides</taxon>
    </lineage>
</organism>
<accession>A0A417XXX1</accession>
<comment type="caution">
    <text evidence="5">The sequence shown here is derived from an EMBL/GenBank/DDBJ whole genome shotgun (WGS) entry which is preliminary data.</text>
</comment>
<sequence length="419" mass="45969">MAAAPEPFPRPTPLAGRRVVVVNWRDLDHSLAGGSEIYAWQLARALREGGAEVEFLTARDRGQAATDTRDGIVVRRRGGALSFYPHTALRLIARRRRIDAVIDPSCGLPSFAPLFVRRRTPVLLVMHHVHQEQFATHFPALVAALGRWLERVLLPLVYGRSRVVAVSESTVEEMRRQLGWTGPVGLLHNGADLPPAGTGNPALKDPDRVAVLGRLVAHKRVDLVIHALDALRSERPRLQLDIIGQGPERLQLEGLVARLGLAHRVTFHGFVDEATKAVLLARAAVHVCASDAEGWGQAVIEAAGHGVPTLARDVPGLRDSIRPGDTGWLVPDADDLDEVGRRLTTQLREALAEADLPMHRARRFEACQAWAHQFDWTQMRRQALGLVNEALAVRTPVPAAQTRPREERVAVMGGTTCVD</sequence>
<feature type="domain" description="Glycosyl transferase family 1" evidence="3">
    <location>
        <begin position="204"/>
        <end position="343"/>
    </location>
</feature>
<evidence type="ECO:0000259" key="4">
    <source>
        <dbReference type="Pfam" id="PF13439"/>
    </source>
</evidence>
<dbReference type="AlphaFoldDB" id="A0A417XXX1"/>
<dbReference type="Pfam" id="PF13439">
    <property type="entry name" value="Glyco_transf_4"/>
    <property type="match status" value="1"/>
</dbReference>
<name>A0A417XXX1_9ACTN</name>
<dbReference type="InterPro" id="IPR050194">
    <property type="entry name" value="Glycosyltransferase_grp1"/>
</dbReference>
<dbReference type="Gene3D" id="3.40.50.2000">
    <property type="entry name" value="Glycogen Phosphorylase B"/>
    <property type="match status" value="2"/>
</dbReference>
<dbReference type="OrthoDB" id="9806887at2"/>
<protein>
    <submittedName>
        <fullName evidence="5">Glycosyltransferase family 1 protein</fullName>
    </submittedName>
</protein>
<evidence type="ECO:0000259" key="3">
    <source>
        <dbReference type="Pfam" id="PF00534"/>
    </source>
</evidence>
<evidence type="ECO:0000313" key="5">
    <source>
        <dbReference type="EMBL" id="RHW25121.1"/>
    </source>
</evidence>
<dbReference type="EMBL" id="QXGH01000026">
    <property type="protein sequence ID" value="RHW25121.1"/>
    <property type="molecule type" value="Genomic_DNA"/>
</dbReference>
<dbReference type="SUPFAM" id="SSF53756">
    <property type="entry name" value="UDP-Glycosyltransferase/glycogen phosphorylase"/>
    <property type="match status" value="1"/>
</dbReference>
<evidence type="ECO:0000256" key="2">
    <source>
        <dbReference type="ARBA" id="ARBA00022679"/>
    </source>
</evidence>
<dbReference type="Pfam" id="PF00534">
    <property type="entry name" value="Glycos_transf_1"/>
    <property type="match status" value="1"/>
</dbReference>
<keyword evidence="6" id="KW-1185">Reference proteome</keyword>
<keyword evidence="2 5" id="KW-0808">Transferase</keyword>
<dbReference type="InterPro" id="IPR028098">
    <property type="entry name" value="Glyco_trans_4-like_N"/>
</dbReference>